<evidence type="ECO:0000256" key="1">
    <source>
        <dbReference type="SAM" id="MobiDB-lite"/>
    </source>
</evidence>
<comment type="caution">
    <text evidence="2">The sequence shown here is derived from an EMBL/GenBank/DDBJ whole genome shotgun (WGS) entry which is preliminary data.</text>
</comment>
<feature type="region of interest" description="Disordered" evidence="1">
    <location>
        <begin position="1"/>
        <end position="40"/>
    </location>
</feature>
<organism evidence="2 3">
    <name type="scientific">Solanum commersonii</name>
    <name type="common">Commerson's wild potato</name>
    <name type="synonym">Commerson's nightshade</name>
    <dbReference type="NCBI Taxonomy" id="4109"/>
    <lineage>
        <taxon>Eukaryota</taxon>
        <taxon>Viridiplantae</taxon>
        <taxon>Streptophyta</taxon>
        <taxon>Embryophyta</taxon>
        <taxon>Tracheophyta</taxon>
        <taxon>Spermatophyta</taxon>
        <taxon>Magnoliopsida</taxon>
        <taxon>eudicotyledons</taxon>
        <taxon>Gunneridae</taxon>
        <taxon>Pentapetalae</taxon>
        <taxon>asterids</taxon>
        <taxon>lamiids</taxon>
        <taxon>Solanales</taxon>
        <taxon>Solanaceae</taxon>
        <taxon>Solanoideae</taxon>
        <taxon>Solaneae</taxon>
        <taxon>Solanum</taxon>
    </lineage>
</organism>
<evidence type="ECO:0000313" key="2">
    <source>
        <dbReference type="EMBL" id="KAG5606976.1"/>
    </source>
</evidence>
<proteinExistence type="predicted"/>
<dbReference type="AlphaFoldDB" id="A0A9J5Z4X2"/>
<feature type="compositionally biased region" description="Polar residues" evidence="1">
    <location>
        <begin position="8"/>
        <end position="19"/>
    </location>
</feature>
<dbReference type="Proteomes" id="UP000824120">
    <property type="component" value="Chromosome 5"/>
</dbReference>
<gene>
    <name evidence="2" type="ORF">H5410_028468</name>
</gene>
<dbReference type="EMBL" id="JACXVP010000005">
    <property type="protein sequence ID" value="KAG5606976.1"/>
    <property type="molecule type" value="Genomic_DNA"/>
</dbReference>
<keyword evidence="3" id="KW-1185">Reference proteome</keyword>
<accession>A0A9J5Z4X2</accession>
<protein>
    <submittedName>
        <fullName evidence="2">Uncharacterized protein</fullName>
    </submittedName>
</protein>
<reference evidence="2 3" key="1">
    <citation type="submission" date="2020-09" db="EMBL/GenBank/DDBJ databases">
        <title>De no assembly of potato wild relative species, Solanum commersonii.</title>
        <authorList>
            <person name="Cho K."/>
        </authorList>
    </citation>
    <scope>NUCLEOTIDE SEQUENCE [LARGE SCALE GENOMIC DNA]</scope>
    <source>
        <strain evidence="2">LZ3.2</strain>
        <tissue evidence="2">Leaf</tissue>
    </source>
</reference>
<evidence type="ECO:0000313" key="3">
    <source>
        <dbReference type="Proteomes" id="UP000824120"/>
    </source>
</evidence>
<sequence>MLSKDLPSEQQTRSATVMPQTPLPPPQGSSSIAGNVRGKRLRQDSMDIDLIKFLLCPQAPS</sequence>
<name>A0A9J5Z4X2_SOLCO</name>